<evidence type="ECO:0000313" key="24">
    <source>
        <dbReference type="Proteomes" id="UP001195483"/>
    </source>
</evidence>
<accession>A0AAE0RYX7</accession>
<dbReference type="HAMAP" id="MF_00086">
    <property type="entry name" value="S_AdoMet_synth1"/>
    <property type="match status" value="1"/>
</dbReference>
<evidence type="ECO:0000259" key="22">
    <source>
        <dbReference type="PROSITE" id="PS51186"/>
    </source>
</evidence>
<feature type="transmembrane region" description="Helical" evidence="19">
    <location>
        <begin position="511"/>
        <end position="528"/>
    </location>
</feature>
<dbReference type="EMBL" id="JAEAOA010001427">
    <property type="protein sequence ID" value="KAK3582291.1"/>
    <property type="molecule type" value="Genomic_DNA"/>
</dbReference>
<evidence type="ECO:0000256" key="19">
    <source>
        <dbReference type="SAM" id="Phobius"/>
    </source>
</evidence>
<dbReference type="SUPFAM" id="SSF55973">
    <property type="entry name" value="S-adenosylmethionine synthetase"/>
    <property type="match status" value="3"/>
</dbReference>
<comment type="similarity">
    <text evidence="3 18">Belongs to the AdoMet synthase family.</text>
</comment>
<dbReference type="InterPro" id="IPR022628">
    <property type="entry name" value="S-AdoMet_synt_N"/>
</dbReference>
<evidence type="ECO:0000259" key="20">
    <source>
        <dbReference type="PROSITE" id="PS50893"/>
    </source>
</evidence>
<dbReference type="PROSITE" id="PS50893">
    <property type="entry name" value="ABC_TRANSPORTER_2"/>
    <property type="match status" value="1"/>
</dbReference>
<dbReference type="InterPro" id="IPR036640">
    <property type="entry name" value="ABC1_TM_sf"/>
</dbReference>
<dbReference type="InterPro" id="IPR000182">
    <property type="entry name" value="GNAT_dom"/>
</dbReference>
<evidence type="ECO:0000256" key="14">
    <source>
        <dbReference type="ARBA" id="ARBA00022989"/>
    </source>
</evidence>
<evidence type="ECO:0000256" key="13">
    <source>
        <dbReference type="ARBA" id="ARBA00022958"/>
    </source>
</evidence>
<dbReference type="InterPro" id="IPR022629">
    <property type="entry name" value="S-AdoMet_synt_central"/>
</dbReference>
<keyword evidence="14 19" id="KW-1133">Transmembrane helix</keyword>
<reference evidence="23" key="3">
    <citation type="submission" date="2023-05" db="EMBL/GenBank/DDBJ databases">
        <authorList>
            <person name="Smith C.H."/>
        </authorList>
    </citation>
    <scope>NUCLEOTIDE SEQUENCE</scope>
    <source>
        <strain evidence="23">CHS0354</strain>
        <tissue evidence="23">Mantle</tissue>
    </source>
</reference>
<evidence type="ECO:0000256" key="12">
    <source>
        <dbReference type="ARBA" id="ARBA00022842"/>
    </source>
</evidence>
<dbReference type="SUPFAM" id="SSF55729">
    <property type="entry name" value="Acyl-CoA N-acyltransferases (Nat)"/>
    <property type="match status" value="1"/>
</dbReference>
<keyword evidence="6 17" id="KW-0554">One-carbon metabolism</keyword>
<dbReference type="Gene3D" id="3.30.300.10">
    <property type="match status" value="3"/>
</dbReference>
<dbReference type="InterPro" id="IPR003439">
    <property type="entry name" value="ABC_transporter-like_ATP-bd"/>
</dbReference>
<feature type="transmembrane region" description="Helical" evidence="19">
    <location>
        <begin position="629"/>
        <end position="650"/>
    </location>
</feature>
<comment type="catalytic activity">
    <reaction evidence="16 17">
        <text>L-methionine + ATP + H2O = S-adenosyl-L-methionine + phosphate + diphosphate</text>
        <dbReference type="Rhea" id="RHEA:21080"/>
        <dbReference type="ChEBI" id="CHEBI:15377"/>
        <dbReference type="ChEBI" id="CHEBI:30616"/>
        <dbReference type="ChEBI" id="CHEBI:33019"/>
        <dbReference type="ChEBI" id="CHEBI:43474"/>
        <dbReference type="ChEBI" id="CHEBI:57844"/>
        <dbReference type="ChEBI" id="CHEBI:59789"/>
        <dbReference type="EC" id="2.5.1.6"/>
    </reaction>
</comment>
<dbReference type="Pfam" id="PF00005">
    <property type="entry name" value="ABC_tran"/>
    <property type="match status" value="1"/>
</dbReference>
<dbReference type="Gene3D" id="3.40.50.300">
    <property type="entry name" value="P-loop containing nucleotide triphosphate hydrolases"/>
    <property type="match status" value="1"/>
</dbReference>
<dbReference type="PROSITE" id="PS00376">
    <property type="entry name" value="ADOMET_SYNTHASE_1"/>
    <property type="match status" value="1"/>
</dbReference>
<comment type="cofactor">
    <cofactor evidence="17">
        <name>Mg(2+)</name>
        <dbReference type="ChEBI" id="CHEBI:18420"/>
    </cofactor>
    <text evidence="17">Binds 2 magnesium ions per subunit. The magnesium ions interact primarily with the substrate.</text>
</comment>
<evidence type="ECO:0000313" key="23">
    <source>
        <dbReference type="EMBL" id="KAK3582291.1"/>
    </source>
</evidence>
<dbReference type="GO" id="GO:0006730">
    <property type="term" value="P:one-carbon metabolic process"/>
    <property type="evidence" value="ECO:0007669"/>
    <property type="project" value="UniProtKB-KW"/>
</dbReference>
<dbReference type="Pfam" id="PF00438">
    <property type="entry name" value="S-AdoMet_synt_N"/>
    <property type="match status" value="1"/>
</dbReference>
<dbReference type="GO" id="GO:0004478">
    <property type="term" value="F:methionine adenosyltransferase activity"/>
    <property type="evidence" value="ECO:0007669"/>
    <property type="project" value="UniProtKB-EC"/>
</dbReference>
<keyword evidence="8 19" id="KW-0812">Transmembrane</keyword>
<keyword evidence="24" id="KW-1185">Reference proteome</keyword>
<dbReference type="Pfam" id="PF02772">
    <property type="entry name" value="S-AdoMet_synt_M"/>
    <property type="match status" value="1"/>
</dbReference>
<dbReference type="EC" id="2.5.1.6" evidence="17"/>
<comment type="subcellular location">
    <subcellularLocation>
        <location evidence="1">Cell membrane</location>
        <topology evidence="1">Multi-pass membrane protein</topology>
    </subcellularLocation>
</comment>
<dbReference type="CDD" id="cd18541">
    <property type="entry name" value="ABC_6TM_TmrB_like"/>
    <property type="match status" value="1"/>
</dbReference>
<dbReference type="PROSITE" id="PS00211">
    <property type="entry name" value="ABC_TRANSPORTER_1"/>
    <property type="match status" value="1"/>
</dbReference>
<reference evidence="23" key="1">
    <citation type="journal article" date="2021" name="Genome Biol. Evol.">
        <title>A High-Quality Reference Genome for a Parasitic Bivalve with Doubly Uniparental Inheritance (Bivalvia: Unionida).</title>
        <authorList>
            <person name="Smith C.H."/>
        </authorList>
    </citation>
    <scope>NUCLEOTIDE SEQUENCE</scope>
    <source>
        <strain evidence="23">CHS0354</strain>
    </source>
</reference>
<dbReference type="PROSITE" id="PS50929">
    <property type="entry name" value="ABC_TM1F"/>
    <property type="match status" value="1"/>
</dbReference>
<dbReference type="SUPFAM" id="SSF52540">
    <property type="entry name" value="P-loop containing nucleoside triphosphate hydrolases"/>
    <property type="match status" value="1"/>
</dbReference>
<proteinExistence type="inferred from homology"/>
<keyword evidence="9 17" id="KW-0479">Metal-binding</keyword>
<evidence type="ECO:0000256" key="6">
    <source>
        <dbReference type="ARBA" id="ARBA00022563"/>
    </source>
</evidence>
<dbReference type="GO" id="GO:0005886">
    <property type="term" value="C:plasma membrane"/>
    <property type="evidence" value="ECO:0007669"/>
    <property type="project" value="UniProtKB-SubCell"/>
</dbReference>
<protein>
    <recommendedName>
        <fullName evidence="17">S-adenosylmethionine synthase</fullName>
        <ecNumber evidence="17">2.5.1.6</ecNumber>
    </recommendedName>
</protein>
<evidence type="ECO:0000256" key="2">
    <source>
        <dbReference type="ARBA" id="ARBA00005224"/>
    </source>
</evidence>
<evidence type="ECO:0000256" key="18">
    <source>
        <dbReference type="RuleBase" id="RU004462"/>
    </source>
</evidence>
<evidence type="ECO:0000256" key="8">
    <source>
        <dbReference type="ARBA" id="ARBA00022692"/>
    </source>
</evidence>
<evidence type="ECO:0000256" key="1">
    <source>
        <dbReference type="ARBA" id="ARBA00004651"/>
    </source>
</evidence>
<dbReference type="InterPro" id="IPR017871">
    <property type="entry name" value="ABC_transporter-like_CS"/>
</dbReference>
<dbReference type="GO" id="GO:0016747">
    <property type="term" value="F:acyltransferase activity, transferring groups other than amino-acyl groups"/>
    <property type="evidence" value="ECO:0007669"/>
    <property type="project" value="InterPro"/>
</dbReference>
<feature type="transmembrane region" description="Helical" evidence="19">
    <location>
        <begin position="406"/>
        <end position="427"/>
    </location>
</feature>
<feature type="domain" description="ABC transmembrane type-1" evidence="21">
    <location>
        <begin position="384"/>
        <end position="652"/>
    </location>
</feature>
<dbReference type="Proteomes" id="UP001195483">
    <property type="component" value="Unassembled WGS sequence"/>
</dbReference>
<dbReference type="Gene3D" id="3.40.630.30">
    <property type="match status" value="1"/>
</dbReference>
<feature type="transmembrane region" description="Helical" evidence="19">
    <location>
        <begin position="484"/>
        <end position="505"/>
    </location>
</feature>
<dbReference type="CDD" id="cd18079">
    <property type="entry name" value="S-AdoMet_synt"/>
    <property type="match status" value="1"/>
</dbReference>
<dbReference type="AlphaFoldDB" id="A0AAE0RYX7"/>
<dbReference type="SUPFAM" id="SSF90123">
    <property type="entry name" value="ABC transporter transmembrane region"/>
    <property type="match status" value="1"/>
</dbReference>
<keyword evidence="12 17" id="KW-0460">Magnesium</keyword>
<keyword evidence="4" id="KW-0813">Transport</keyword>
<keyword evidence="7 17" id="KW-0808">Transferase</keyword>
<dbReference type="InterPro" id="IPR011527">
    <property type="entry name" value="ABC1_TM_dom"/>
</dbReference>
<comment type="caution">
    <text evidence="23">The sequence shown here is derived from an EMBL/GenBank/DDBJ whole genome shotgun (WGS) entry which is preliminary data.</text>
</comment>
<dbReference type="Pfam" id="PF02773">
    <property type="entry name" value="S-AdoMet_synt_C"/>
    <property type="match status" value="1"/>
</dbReference>
<dbReference type="InterPro" id="IPR022631">
    <property type="entry name" value="ADOMET_SYNTHASE_CS"/>
</dbReference>
<comment type="cofactor">
    <cofactor evidence="17">
        <name>K(+)</name>
        <dbReference type="ChEBI" id="CHEBI:29103"/>
    </cofactor>
    <text evidence="17">Binds 1 potassium ion per subunit. The potassium ion interacts primarily with the substrate.</text>
</comment>
<evidence type="ECO:0000259" key="21">
    <source>
        <dbReference type="PROSITE" id="PS50929"/>
    </source>
</evidence>
<dbReference type="InterPro" id="IPR022636">
    <property type="entry name" value="S-AdoMet_synthetase_sfam"/>
</dbReference>
<dbReference type="InterPro" id="IPR003593">
    <property type="entry name" value="AAA+_ATPase"/>
</dbReference>
<evidence type="ECO:0000256" key="4">
    <source>
        <dbReference type="ARBA" id="ARBA00022448"/>
    </source>
</evidence>
<evidence type="ECO:0000256" key="17">
    <source>
        <dbReference type="RuleBase" id="RU000541"/>
    </source>
</evidence>
<gene>
    <name evidence="23" type="ORF">CHS0354_023830</name>
</gene>
<dbReference type="Gene3D" id="1.20.1560.10">
    <property type="entry name" value="ABC transporter type 1, transmembrane domain"/>
    <property type="match status" value="1"/>
</dbReference>
<evidence type="ECO:0000256" key="9">
    <source>
        <dbReference type="ARBA" id="ARBA00022723"/>
    </source>
</evidence>
<keyword evidence="11 17" id="KW-0067">ATP-binding</keyword>
<organism evidence="23 24">
    <name type="scientific">Potamilus streckersoni</name>
    <dbReference type="NCBI Taxonomy" id="2493646"/>
    <lineage>
        <taxon>Eukaryota</taxon>
        <taxon>Metazoa</taxon>
        <taxon>Spiralia</taxon>
        <taxon>Lophotrochozoa</taxon>
        <taxon>Mollusca</taxon>
        <taxon>Bivalvia</taxon>
        <taxon>Autobranchia</taxon>
        <taxon>Heteroconchia</taxon>
        <taxon>Palaeoheterodonta</taxon>
        <taxon>Unionida</taxon>
        <taxon>Unionoidea</taxon>
        <taxon>Unionidae</taxon>
        <taxon>Ambleminae</taxon>
        <taxon>Lampsilini</taxon>
        <taxon>Potamilus</taxon>
    </lineage>
</organism>
<dbReference type="GO" id="GO:0005524">
    <property type="term" value="F:ATP binding"/>
    <property type="evidence" value="ECO:0007669"/>
    <property type="project" value="UniProtKB-KW"/>
</dbReference>
<dbReference type="PANTHER" id="PTHR11964">
    <property type="entry name" value="S-ADENOSYLMETHIONINE SYNTHETASE"/>
    <property type="match status" value="1"/>
</dbReference>
<dbReference type="GO" id="GO:0046872">
    <property type="term" value="F:metal ion binding"/>
    <property type="evidence" value="ECO:0007669"/>
    <property type="project" value="UniProtKB-KW"/>
</dbReference>
<evidence type="ECO:0000256" key="10">
    <source>
        <dbReference type="ARBA" id="ARBA00022741"/>
    </source>
</evidence>
<evidence type="ECO:0000256" key="3">
    <source>
        <dbReference type="ARBA" id="ARBA00009685"/>
    </source>
</evidence>
<dbReference type="FunFam" id="3.30.300.10:FF:000003">
    <property type="entry name" value="S-adenosylmethionine synthase"/>
    <property type="match status" value="1"/>
</dbReference>
<evidence type="ECO:0000256" key="15">
    <source>
        <dbReference type="ARBA" id="ARBA00023136"/>
    </source>
</evidence>
<dbReference type="InterPro" id="IPR027417">
    <property type="entry name" value="P-loop_NTPase"/>
</dbReference>
<dbReference type="GO" id="GO:0140359">
    <property type="term" value="F:ABC-type transporter activity"/>
    <property type="evidence" value="ECO:0007669"/>
    <property type="project" value="InterPro"/>
</dbReference>
<dbReference type="InterPro" id="IPR002133">
    <property type="entry name" value="S-AdoMet_synthetase"/>
</dbReference>
<sequence length="1228" mass="137933">MKKYSFTSESVSEGHPDKIADQISDSVLDAYLEQDKKARVACETLVTTGLVLVAGEITSTAKVDTTEVIRSIIEKIGYTKAEYKFDAESCGIISAIHAQSPDINRGVDLVVRKGSDDIYDSIGAGDQGMMFGYACHETPELMPAALMFAHRIVKQLADIRKQGEIMTYLRPDAKSQVTLDYEDNRVTGVNTVVVSTQHDPEPNGMSEVHWQEKIKSDIITNVIKKVIPTHLLHSETKFYINPTGRFEIGGPHGDAGLTGRKIIVDTYGGAAPHGGGAFSGKDPSKVDRSAAYAARHIAKNIVAAQLADRCTVQVSYAIGVVKPVSIYINTHATAQMGITDTDLQRTIEKVFDLRPAAIIEQLELTLCNDWKYKDTAAYGHFGRIYTPHYVGLCIDAINNNASNSTIYTYILYFLTSTLAAGSSMFMVRQTIIVTSRRIEYDLKNDIYHHLQGLAIQNLRQLNTGDLMSRATNDLNAVRNYFGPCLMYFFNTSFRLFFSISAMVAISPYLTFYAMLPAPLLAFLVFKIGEKIRDRSFELQEIYSELTIRTQENLAGKRIIKAFVKEEYEEKRFAGINHVYFKKNMQLAKLQAVFFPVISLLLGLSVLFSIWIGGELIIEQKITYGQLTQFMIYIASLSWPIISIGWITNMLQRAVSGQKRINDLFTIQSEVQPDIANTFENSTKTSTKTPFKINPPNLITPVPAISNISIKGEIQFKHVSFAYDTHPSINVLTDISFTIHEGEKIAIIGPVAAGKSTLAELIPRLLEPTRGQILLDGINIKRIPLSLLRKNIAFVPQDYFLFSTSLKNSIAFGANKNVTDEQIEHAAIQSDIYHDIMSFPNKFQTVIGERGITLSGGQKQRIAIARALIRNAPILILDDSLSAVDTHTENNILNQLFTDQNKQTIIFITHRFSVCEKCDKVFVILNGKLAEIDGVGFWGFFECINDTQVSEALFNATAKWLKSKGLTSMRGPVSPSMNDQPGMLFDGYNSPPVFLMTYNPPYYHDICKFHNFEPTQELLTWIIDKESAINALYRLKRISELVKKRENITIRHANLKKFEEEVHHVLDVYNNAWEENWGFVPMTDLEFKDLASSLKKIVDPGLVYFAENNEGKPVGFSISLPDMNYPLKFTNGNPLTLTGIIKFIWYRRKITKIRTIVMGVIKGYRNKGIDSAFISETIDYAIKKGITDCEVGWVLESNVPMNRLANAIGAKIHKRYLIYEKKLDNYPTK</sequence>
<name>A0AAE0RYX7_9BIVA</name>
<feature type="domain" description="N-acetyltransferase" evidence="22">
    <location>
        <begin position="1047"/>
        <end position="1228"/>
    </location>
</feature>
<dbReference type="SMART" id="SM00382">
    <property type="entry name" value="AAA"/>
    <property type="match status" value="1"/>
</dbReference>
<reference evidence="23" key="2">
    <citation type="journal article" date="2021" name="Genome Biol. Evol.">
        <title>Developing a high-quality reference genome for a parasitic bivalve with doubly uniparental inheritance (Bivalvia: Unionida).</title>
        <authorList>
            <person name="Smith C.H."/>
        </authorList>
    </citation>
    <scope>NUCLEOTIDE SEQUENCE</scope>
    <source>
        <strain evidence="23">CHS0354</strain>
        <tissue evidence="23">Mantle</tissue>
    </source>
</reference>
<feature type="domain" description="ABC transporter" evidence="20">
    <location>
        <begin position="713"/>
        <end position="950"/>
    </location>
</feature>
<comment type="function">
    <text evidence="17">Catalyzes the formation of S-adenosylmethionine from methionine and ATP.</text>
</comment>
<feature type="transmembrane region" description="Helical" evidence="19">
    <location>
        <begin position="591"/>
        <end position="617"/>
    </location>
</feature>
<dbReference type="NCBIfam" id="TIGR01034">
    <property type="entry name" value="metK"/>
    <property type="match status" value="1"/>
</dbReference>
<dbReference type="InterPro" id="IPR016181">
    <property type="entry name" value="Acyl_CoA_acyltransferase"/>
</dbReference>
<evidence type="ECO:0000256" key="7">
    <source>
        <dbReference type="ARBA" id="ARBA00022679"/>
    </source>
</evidence>
<dbReference type="PROSITE" id="PS51186">
    <property type="entry name" value="GNAT"/>
    <property type="match status" value="1"/>
</dbReference>
<dbReference type="GO" id="GO:0006556">
    <property type="term" value="P:S-adenosylmethionine biosynthetic process"/>
    <property type="evidence" value="ECO:0007669"/>
    <property type="project" value="InterPro"/>
</dbReference>
<keyword evidence="13 17" id="KW-0630">Potassium</keyword>
<keyword evidence="5" id="KW-1003">Cell membrane</keyword>
<keyword evidence="15 19" id="KW-0472">Membrane</keyword>
<dbReference type="FunFam" id="3.40.50.300:FF:000221">
    <property type="entry name" value="Multidrug ABC transporter ATP-binding protein"/>
    <property type="match status" value="1"/>
</dbReference>
<dbReference type="GO" id="GO:0016887">
    <property type="term" value="F:ATP hydrolysis activity"/>
    <property type="evidence" value="ECO:0007669"/>
    <property type="project" value="InterPro"/>
</dbReference>
<evidence type="ECO:0000256" key="11">
    <source>
        <dbReference type="ARBA" id="ARBA00022840"/>
    </source>
</evidence>
<comment type="pathway">
    <text evidence="2 17">Amino-acid biosynthesis; S-adenosyl-L-methionine biosynthesis; S-adenosyl-L-methionine from L-methionine: step 1/1.</text>
</comment>
<dbReference type="InterPro" id="IPR022630">
    <property type="entry name" value="S-AdoMet_synt_C"/>
</dbReference>
<dbReference type="PROSITE" id="PS00377">
    <property type="entry name" value="ADOMET_SYNTHASE_2"/>
    <property type="match status" value="1"/>
</dbReference>
<evidence type="ECO:0000256" key="16">
    <source>
        <dbReference type="ARBA" id="ARBA00048344"/>
    </source>
</evidence>
<keyword evidence="10 17" id="KW-0547">Nucleotide-binding</keyword>
<evidence type="ECO:0000256" key="5">
    <source>
        <dbReference type="ARBA" id="ARBA00022475"/>
    </source>
</evidence>